<dbReference type="EMBL" id="AEDQ01000029">
    <property type="protein sequence ID" value="EFL43838.1"/>
    <property type="molecule type" value="Genomic_DNA"/>
</dbReference>
<evidence type="ECO:0000256" key="1">
    <source>
        <dbReference type="SAM" id="Phobius"/>
    </source>
</evidence>
<keyword evidence="1" id="KW-0812">Transmembrane</keyword>
<keyword evidence="3" id="KW-1185">Reference proteome</keyword>
<organism evidence="2 3">
    <name type="scientific">Fannyhessea vaginae PB189-T1-4</name>
    <dbReference type="NCBI Taxonomy" id="866774"/>
    <lineage>
        <taxon>Bacteria</taxon>
        <taxon>Bacillati</taxon>
        <taxon>Actinomycetota</taxon>
        <taxon>Coriobacteriia</taxon>
        <taxon>Coriobacteriales</taxon>
        <taxon>Atopobiaceae</taxon>
        <taxon>Fannyhessea</taxon>
    </lineage>
</organism>
<keyword evidence="1" id="KW-0472">Membrane</keyword>
<feature type="non-terminal residue" evidence="2">
    <location>
        <position position="50"/>
    </location>
</feature>
<feature type="transmembrane region" description="Helical" evidence="1">
    <location>
        <begin position="20"/>
        <end position="39"/>
    </location>
</feature>
<reference evidence="2 3" key="1">
    <citation type="submission" date="2010-08" db="EMBL/GenBank/DDBJ databases">
        <authorList>
            <person name="Durkin A.S."/>
            <person name="Madupu R."/>
            <person name="Torralba M."/>
            <person name="Gillis M."/>
            <person name="Methe B."/>
            <person name="Sutton G."/>
            <person name="Nelson K.E."/>
        </authorList>
    </citation>
    <scope>NUCLEOTIDE SEQUENCE [LARGE SCALE GENOMIC DNA]</scope>
    <source>
        <strain evidence="2 3">PB189-T1-4</strain>
    </source>
</reference>
<accession>A0ABN0AZ90</accession>
<dbReference type="Proteomes" id="UP000004431">
    <property type="component" value="Unassembled WGS sequence"/>
</dbReference>
<proteinExistence type="predicted"/>
<evidence type="ECO:0000313" key="2">
    <source>
        <dbReference type="EMBL" id="EFL43838.1"/>
    </source>
</evidence>
<evidence type="ECO:0000313" key="3">
    <source>
        <dbReference type="Proteomes" id="UP000004431"/>
    </source>
</evidence>
<gene>
    <name evidence="2" type="ORF">HMPREF9248_0470</name>
</gene>
<comment type="caution">
    <text evidence="2">The sequence shown here is derived from an EMBL/GenBank/DDBJ whole genome shotgun (WGS) entry which is preliminary data.</text>
</comment>
<sequence length="50" mass="5515">MCFCLKAGSWLYPKAGSDTFATGFFCCVLLLHARGVGVLRRLVPCGRYKT</sequence>
<keyword evidence="1" id="KW-1133">Transmembrane helix</keyword>
<name>A0ABN0AZ90_9ACTN</name>
<protein>
    <submittedName>
        <fullName evidence="2">Uncharacterized protein</fullName>
    </submittedName>
</protein>